<evidence type="ECO:0000313" key="3">
    <source>
        <dbReference type="EMBL" id="MDP4543977.1"/>
    </source>
</evidence>
<dbReference type="EMBL" id="JAVAJI010000002">
    <property type="protein sequence ID" value="MDP4543977.1"/>
    <property type="molecule type" value="Genomic_DNA"/>
</dbReference>
<dbReference type="RefSeq" id="WP_068403993.1">
    <property type="nucleotide sequence ID" value="NZ_CAJGZG010000012.1"/>
</dbReference>
<keyword evidence="2" id="KW-0732">Signal</keyword>
<sequence>MKKAILVIGMFALLAQGCATPHVVQTKKVSDVNLSCQQILNEIAEADDFEQKARAERKATGKNVAAAILFWPALIGTYSNTEEAINAAKERRNNLTNLYEQKKCR</sequence>
<gene>
    <name evidence="3" type="ORF">Q8P09_02645</name>
</gene>
<evidence type="ECO:0008006" key="5">
    <source>
        <dbReference type="Google" id="ProtNLM"/>
    </source>
</evidence>
<protein>
    <recommendedName>
        <fullName evidence="5">Lipoprotein</fullName>
    </recommendedName>
</protein>
<feature type="signal peptide" evidence="2">
    <location>
        <begin position="1"/>
        <end position="21"/>
    </location>
</feature>
<feature type="coiled-coil region" evidence="1">
    <location>
        <begin position="78"/>
        <end position="105"/>
    </location>
</feature>
<keyword evidence="4" id="KW-1185">Reference proteome</keyword>
<accession>A0ABT9HE43</accession>
<evidence type="ECO:0000256" key="1">
    <source>
        <dbReference type="SAM" id="Coils"/>
    </source>
</evidence>
<dbReference type="Proteomes" id="UP001228171">
    <property type="component" value="Unassembled WGS sequence"/>
</dbReference>
<organism evidence="3 4">
    <name type="scientific">Psychrobacter faecalis</name>
    <dbReference type="NCBI Taxonomy" id="180588"/>
    <lineage>
        <taxon>Bacteria</taxon>
        <taxon>Pseudomonadati</taxon>
        <taxon>Pseudomonadota</taxon>
        <taxon>Gammaproteobacteria</taxon>
        <taxon>Moraxellales</taxon>
        <taxon>Moraxellaceae</taxon>
        <taxon>Psychrobacter</taxon>
    </lineage>
</organism>
<dbReference type="GeneID" id="84652949"/>
<dbReference type="PROSITE" id="PS51257">
    <property type="entry name" value="PROKAR_LIPOPROTEIN"/>
    <property type="match status" value="1"/>
</dbReference>
<feature type="chain" id="PRO_5047453599" description="Lipoprotein" evidence="2">
    <location>
        <begin position="22"/>
        <end position="105"/>
    </location>
</feature>
<evidence type="ECO:0000256" key="2">
    <source>
        <dbReference type="SAM" id="SignalP"/>
    </source>
</evidence>
<comment type="caution">
    <text evidence="3">The sequence shown here is derived from an EMBL/GenBank/DDBJ whole genome shotgun (WGS) entry which is preliminary data.</text>
</comment>
<name>A0ABT9HE43_9GAMM</name>
<keyword evidence="1" id="KW-0175">Coiled coil</keyword>
<evidence type="ECO:0000313" key="4">
    <source>
        <dbReference type="Proteomes" id="UP001228171"/>
    </source>
</evidence>
<proteinExistence type="predicted"/>
<reference evidence="3 4" key="1">
    <citation type="submission" date="2023-08" db="EMBL/GenBank/DDBJ databases">
        <authorList>
            <person name="Kumar R."/>
        </authorList>
    </citation>
    <scope>NUCLEOTIDE SEQUENCE [LARGE SCALE GENOMIC DNA]</scope>
    <source>
        <strain evidence="3 4">LUR13</strain>
    </source>
</reference>